<dbReference type="RefSeq" id="WP_145074907.1">
    <property type="nucleotide sequence ID" value="NZ_CP036425.1"/>
</dbReference>
<protein>
    <submittedName>
        <fullName evidence="4">HTH domain protein</fullName>
    </submittedName>
</protein>
<feature type="domain" description="WCX" evidence="3">
    <location>
        <begin position="239"/>
        <end position="315"/>
    </location>
</feature>
<sequence>MQISKVHRVIKLIVVLQGGRAKTVEELMNELGVSRRTLFRDLNMLEAAGVPYYHEKGVGYRLGKEFFMPPISLTAAETLGLMILGKSAAAQRDKPMFASALSGIYKLISSMPEPMRSACGEMMSGVSIDVGAHGYGESEIEHYAILHRCVDEGRVCRLHYKSPVEKRGFWTTVHPYVLHYAARAWYLFAWTEKHQEVRVLKLARISDIEVLDERFERPSDFAVGNVLDGAWALNPEGRVYDVELEFKPLVATNIAETCWHPTQHIKMRPDGSCVARFHVNGLNEIAWWICGYADQVIVRKPDQLREIVLERMKRAVDNFSSEVALT</sequence>
<dbReference type="PANTHER" id="PTHR34580">
    <property type="match status" value="1"/>
</dbReference>
<dbReference type="InterPro" id="IPR013196">
    <property type="entry name" value="HTH_11"/>
</dbReference>
<dbReference type="Pfam" id="PF08279">
    <property type="entry name" value="HTH_11"/>
    <property type="match status" value="1"/>
</dbReference>
<dbReference type="Gene3D" id="1.10.10.10">
    <property type="entry name" value="Winged helix-like DNA-binding domain superfamily/Winged helix DNA-binding domain"/>
    <property type="match status" value="1"/>
</dbReference>
<feature type="domain" description="WYL" evidence="2">
    <location>
        <begin position="141"/>
        <end position="210"/>
    </location>
</feature>
<dbReference type="KEGG" id="pcor:KS4_08210"/>
<dbReference type="InterPro" id="IPR028349">
    <property type="entry name" value="PafC-like"/>
</dbReference>
<dbReference type="Pfam" id="PF13280">
    <property type="entry name" value="WYL"/>
    <property type="match status" value="1"/>
</dbReference>
<dbReference type="PANTHER" id="PTHR34580:SF1">
    <property type="entry name" value="PROTEIN PAFC"/>
    <property type="match status" value="1"/>
</dbReference>
<feature type="domain" description="Helix-turn-helix type 11" evidence="1">
    <location>
        <begin position="11"/>
        <end position="61"/>
    </location>
</feature>
<organism evidence="4 5">
    <name type="scientific">Poriferisphaera corsica</name>
    <dbReference type="NCBI Taxonomy" id="2528020"/>
    <lineage>
        <taxon>Bacteria</taxon>
        <taxon>Pseudomonadati</taxon>
        <taxon>Planctomycetota</taxon>
        <taxon>Phycisphaerae</taxon>
        <taxon>Phycisphaerales</taxon>
        <taxon>Phycisphaeraceae</taxon>
        <taxon>Poriferisphaera</taxon>
    </lineage>
</organism>
<dbReference type="PROSITE" id="PS52050">
    <property type="entry name" value="WYL"/>
    <property type="match status" value="1"/>
</dbReference>
<dbReference type="Proteomes" id="UP000317369">
    <property type="component" value="Chromosome"/>
</dbReference>
<dbReference type="EMBL" id="CP036425">
    <property type="protein sequence ID" value="QDU32786.1"/>
    <property type="molecule type" value="Genomic_DNA"/>
</dbReference>
<dbReference type="AlphaFoldDB" id="A0A517YRD1"/>
<gene>
    <name evidence="4" type="ORF">KS4_08210</name>
</gene>
<name>A0A517YRD1_9BACT</name>
<evidence type="ECO:0000259" key="3">
    <source>
        <dbReference type="Pfam" id="PF25583"/>
    </source>
</evidence>
<dbReference type="InterPro" id="IPR057727">
    <property type="entry name" value="WCX_dom"/>
</dbReference>
<accession>A0A517YRD1</accession>
<evidence type="ECO:0000259" key="2">
    <source>
        <dbReference type="Pfam" id="PF13280"/>
    </source>
</evidence>
<dbReference type="OrthoDB" id="9767131at2"/>
<reference evidence="4 5" key="1">
    <citation type="submission" date="2019-02" db="EMBL/GenBank/DDBJ databases">
        <title>Deep-cultivation of Planctomycetes and their phenomic and genomic characterization uncovers novel biology.</title>
        <authorList>
            <person name="Wiegand S."/>
            <person name="Jogler M."/>
            <person name="Boedeker C."/>
            <person name="Pinto D."/>
            <person name="Vollmers J."/>
            <person name="Rivas-Marin E."/>
            <person name="Kohn T."/>
            <person name="Peeters S.H."/>
            <person name="Heuer A."/>
            <person name="Rast P."/>
            <person name="Oberbeckmann S."/>
            <person name="Bunk B."/>
            <person name="Jeske O."/>
            <person name="Meyerdierks A."/>
            <person name="Storesund J.E."/>
            <person name="Kallscheuer N."/>
            <person name="Luecker S."/>
            <person name="Lage O.M."/>
            <person name="Pohl T."/>
            <person name="Merkel B.J."/>
            <person name="Hornburger P."/>
            <person name="Mueller R.-W."/>
            <person name="Bruemmer F."/>
            <person name="Labrenz M."/>
            <person name="Spormann A.M."/>
            <person name="Op den Camp H."/>
            <person name="Overmann J."/>
            <person name="Amann R."/>
            <person name="Jetten M.S.M."/>
            <person name="Mascher T."/>
            <person name="Medema M.H."/>
            <person name="Devos D.P."/>
            <person name="Kaster A.-K."/>
            <person name="Ovreas L."/>
            <person name="Rohde M."/>
            <person name="Galperin M.Y."/>
            <person name="Jogler C."/>
        </authorList>
    </citation>
    <scope>NUCLEOTIDE SEQUENCE [LARGE SCALE GENOMIC DNA]</scope>
    <source>
        <strain evidence="4 5">KS4</strain>
    </source>
</reference>
<dbReference type="SUPFAM" id="SSF46785">
    <property type="entry name" value="Winged helix' DNA-binding domain"/>
    <property type="match status" value="1"/>
</dbReference>
<dbReference type="InterPro" id="IPR036390">
    <property type="entry name" value="WH_DNA-bd_sf"/>
</dbReference>
<evidence type="ECO:0000313" key="5">
    <source>
        <dbReference type="Proteomes" id="UP000317369"/>
    </source>
</evidence>
<keyword evidence="5" id="KW-1185">Reference proteome</keyword>
<evidence type="ECO:0000259" key="1">
    <source>
        <dbReference type="Pfam" id="PF08279"/>
    </source>
</evidence>
<dbReference type="InterPro" id="IPR051534">
    <property type="entry name" value="CBASS_pafABC_assoc_protein"/>
</dbReference>
<dbReference type="Pfam" id="PF25583">
    <property type="entry name" value="WCX"/>
    <property type="match status" value="1"/>
</dbReference>
<dbReference type="InterPro" id="IPR026881">
    <property type="entry name" value="WYL_dom"/>
</dbReference>
<evidence type="ECO:0000313" key="4">
    <source>
        <dbReference type="EMBL" id="QDU32786.1"/>
    </source>
</evidence>
<dbReference type="PIRSF" id="PIRSF016838">
    <property type="entry name" value="PafC"/>
    <property type="match status" value="1"/>
</dbReference>
<proteinExistence type="predicted"/>
<dbReference type="InterPro" id="IPR036388">
    <property type="entry name" value="WH-like_DNA-bd_sf"/>
</dbReference>